<dbReference type="GO" id="GO:0000724">
    <property type="term" value="P:double-strand break repair via homologous recombination"/>
    <property type="evidence" value="ECO:0007669"/>
    <property type="project" value="TreeGrafter"/>
</dbReference>
<comment type="similarity">
    <text evidence="2">Belongs to the replication factor A protein 2 family.</text>
</comment>
<dbReference type="SUPFAM" id="SSF46785">
    <property type="entry name" value="Winged helix' DNA-binding domain"/>
    <property type="match status" value="1"/>
</dbReference>
<dbReference type="EMBL" id="HBHU01007540">
    <property type="protein sequence ID" value="CAE0020240.1"/>
    <property type="molecule type" value="Transcribed_RNA"/>
</dbReference>
<dbReference type="GO" id="GO:0035861">
    <property type="term" value="C:site of double-strand break"/>
    <property type="evidence" value="ECO:0007669"/>
    <property type="project" value="TreeGrafter"/>
</dbReference>
<organism evidence="7">
    <name type="scientific">Chloropicon laureae</name>
    <dbReference type="NCBI Taxonomy" id="464258"/>
    <lineage>
        <taxon>Eukaryota</taxon>
        <taxon>Viridiplantae</taxon>
        <taxon>Chlorophyta</taxon>
        <taxon>Chloropicophyceae</taxon>
        <taxon>Chloropicales</taxon>
        <taxon>Chloropicaceae</taxon>
        <taxon>Chloropicon</taxon>
    </lineage>
</organism>
<evidence type="ECO:0000313" key="7">
    <source>
        <dbReference type="EMBL" id="CAE0020240.1"/>
    </source>
</evidence>
<dbReference type="GO" id="GO:0006260">
    <property type="term" value="P:DNA replication"/>
    <property type="evidence" value="ECO:0007669"/>
    <property type="project" value="TreeGrafter"/>
</dbReference>
<dbReference type="GO" id="GO:0005662">
    <property type="term" value="C:DNA replication factor A complex"/>
    <property type="evidence" value="ECO:0007669"/>
    <property type="project" value="TreeGrafter"/>
</dbReference>
<dbReference type="InterPro" id="IPR036390">
    <property type="entry name" value="WH_DNA-bd_sf"/>
</dbReference>
<dbReference type="InterPro" id="IPR012340">
    <property type="entry name" value="NA-bd_OB-fold"/>
</dbReference>
<dbReference type="InterPro" id="IPR014892">
    <property type="entry name" value="RPA_C"/>
</dbReference>
<evidence type="ECO:0000256" key="2">
    <source>
        <dbReference type="ARBA" id="ARBA00007815"/>
    </source>
</evidence>
<evidence type="ECO:0000256" key="1">
    <source>
        <dbReference type="ARBA" id="ARBA00004123"/>
    </source>
</evidence>
<dbReference type="AlphaFoldDB" id="A0A7S2Z3R3"/>
<dbReference type="Gene3D" id="1.10.10.10">
    <property type="entry name" value="Winged helix-like DNA-binding domain superfamily/Winged helix DNA-binding domain"/>
    <property type="match status" value="1"/>
</dbReference>
<dbReference type="GO" id="GO:0003697">
    <property type="term" value="F:single-stranded DNA binding"/>
    <property type="evidence" value="ECO:0007669"/>
    <property type="project" value="TreeGrafter"/>
</dbReference>
<evidence type="ECO:0000256" key="4">
    <source>
        <dbReference type="ARBA" id="ARBA00023242"/>
    </source>
</evidence>
<keyword evidence="4" id="KW-0539">Nucleus</keyword>
<dbReference type="Gene3D" id="2.40.50.140">
    <property type="entry name" value="Nucleic acid-binding proteins"/>
    <property type="match status" value="1"/>
</dbReference>
<evidence type="ECO:0000256" key="3">
    <source>
        <dbReference type="ARBA" id="ARBA00023125"/>
    </source>
</evidence>
<proteinExistence type="inferred from homology"/>
<dbReference type="PANTHER" id="PTHR13989:SF16">
    <property type="entry name" value="REPLICATION PROTEIN A2"/>
    <property type="match status" value="1"/>
</dbReference>
<dbReference type="GO" id="GO:0006289">
    <property type="term" value="P:nucleotide-excision repair"/>
    <property type="evidence" value="ECO:0007669"/>
    <property type="project" value="TreeGrafter"/>
</dbReference>
<gene>
    <name evidence="7" type="ORF">CLAU1311_LOCUS4884</name>
</gene>
<dbReference type="SUPFAM" id="SSF50249">
    <property type="entry name" value="Nucleic acid-binding proteins"/>
    <property type="match status" value="1"/>
</dbReference>
<feature type="region of interest" description="Disordered" evidence="5">
    <location>
        <begin position="19"/>
        <end position="44"/>
    </location>
</feature>
<keyword evidence="3" id="KW-0238">DNA-binding</keyword>
<dbReference type="Pfam" id="PF08784">
    <property type="entry name" value="RPA_C"/>
    <property type="match status" value="1"/>
</dbReference>
<reference evidence="7" key="1">
    <citation type="submission" date="2021-01" db="EMBL/GenBank/DDBJ databases">
        <authorList>
            <person name="Corre E."/>
            <person name="Pelletier E."/>
            <person name="Niang G."/>
            <person name="Scheremetjew M."/>
            <person name="Finn R."/>
            <person name="Kale V."/>
            <person name="Holt S."/>
            <person name="Cochrane G."/>
            <person name="Meng A."/>
            <person name="Brown T."/>
            <person name="Cohen L."/>
        </authorList>
    </citation>
    <scope>NUCLEOTIDE SEQUENCE</scope>
    <source>
        <strain evidence="7">RCC856</strain>
    </source>
</reference>
<accession>A0A7S2Z3R3</accession>
<dbReference type="CDD" id="cd04478">
    <property type="entry name" value="RPA2_DBD_D"/>
    <property type="match status" value="1"/>
</dbReference>
<dbReference type="InterPro" id="IPR040260">
    <property type="entry name" value="RFA2-like"/>
</dbReference>
<dbReference type="InterPro" id="IPR036388">
    <property type="entry name" value="WH-like_DNA-bd_sf"/>
</dbReference>
<sequence length="281" mass="29791">MYGGGDVSASQFAGNAGGFMPGDADAAQQGGRNSGGRGNPNKTLRPFTIKQLRDGFASSDNPVDGITISGQEVSNLMICGKILSIEEKATAAKIIVDDGTGKADVRIFNNGDDDVSGVNGKNSFMADLRVGIYVKVYGCLKLFESRLEVQGYKTRPVTDMNEITFHSLDAIYTHLHSMKKAHGDSFAVGQKRVMAPIGGGMDAAAGVGAMPAMPAGQTATEAANAFFSADNVGEQGLSFDQLRQTLGKKFTEAQLRQAVNDLQNDGFIYTTIDDQHFKGTM</sequence>
<name>A0A7S2Z3R3_9CHLO</name>
<feature type="domain" description="Replication protein A C-terminal" evidence="6">
    <location>
        <begin position="174"/>
        <end position="275"/>
    </location>
</feature>
<evidence type="ECO:0000256" key="5">
    <source>
        <dbReference type="SAM" id="MobiDB-lite"/>
    </source>
</evidence>
<dbReference type="PANTHER" id="PTHR13989">
    <property type="entry name" value="REPLICATION PROTEIN A-RELATED"/>
    <property type="match status" value="1"/>
</dbReference>
<dbReference type="GO" id="GO:0000781">
    <property type="term" value="C:chromosome, telomeric region"/>
    <property type="evidence" value="ECO:0007669"/>
    <property type="project" value="TreeGrafter"/>
</dbReference>
<evidence type="ECO:0000259" key="6">
    <source>
        <dbReference type="Pfam" id="PF08784"/>
    </source>
</evidence>
<comment type="subcellular location">
    <subcellularLocation>
        <location evidence="1">Nucleus</location>
    </subcellularLocation>
</comment>
<protein>
    <recommendedName>
        <fullName evidence="6">Replication protein A C-terminal domain-containing protein</fullName>
    </recommendedName>
</protein>